<evidence type="ECO:0000256" key="3">
    <source>
        <dbReference type="ARBA" id="ARBA00005063"/>
    </source>
</evidence>
<evidence type="ECO:0000313" key="13">
    <source>
        <dbReference type="Proteomes" id="UP000066014"/>
    </source>
</evidence>
<dbReference type="CDD" id="cd00610">
    <property type="entry name" value="OAT_like"/>
    <property type="match status" value="1"/>
</dbReference>
<proteinExistence type="inferred from homology"/>
<comment type="subunit">
    <text evidence="11">Homodimer.</text>
</comment>
<dbReference type="PANTHER" id="PTHR42684">
    <property type="entry name" value="ADENOSYLMETHIONINE-8-AMINO-7-OXONONANOATE AMINOTRANSFERASE"/>
    <property type="match status" value="1"/>
</dbReference>
<accession>A0A060NX68</accession>
<feature type="binding site" evidence="11">
    <location>
        <position position="277"/>
    </location>
    <ligand>
        <name>pyridoxal 5'-phosphate</name>
        <dbReference type="ChEBI" id="CHEBI:597326"/>
    </ligand>
</feature>
<dbReference type="NCBIfam" id="TIGR00508">
    <property type="entry name" value="bioA"/>
    <property type="match status" value="1"/>
</dbReference>
<evidence type="ECO:0000256" key="2">
    <source>
        <dbReference type="ARBA" id="ARBA00004946"/>
    </source>
</evidence>
<feature type="binding site" evidence="11">
    <location>
        <position position="170"/>
    </location>
    <ligand>
        <name>substrate</name>
    </ligand>
</feature>
<feature type="binding site" evidence="11">
    <location>
        <position position="428"/>
    </location>
    <ligand>
        <name>substrate</name>
    </ligand>
</feature>
<evidence type="ECO:0000256" key="8">
    <source>
        <dbReference type="ARBA" id="ARBA00022898"/>
    </source>
</evidence>
<keyword evidence="5 11" id="KW-0808">Transferase</keyword>
<dbReference type="GO" id="GO:0045303">
    <property type="term" value="F:diaminobutyrate-2-oxoglutarate transaminase activity"/>
    <property type="evidence" value="ECO:0007669"/>
    <property type="project" value="UniProtKB-EC"/>
</dbReference>
<evidence type="ECO:0000256" key="1">
    <source>
        <dbReference type="ARBA" id="ARBA00001933"/>
    </source>
</evidence>
<dbReference type="Gene3D" id="3.90.1150.10">
    <property type="entry name" value="Aspartate Aminotransferase, domain 1"/>
    <property type="match status" value="1"/>
</dbReference>
<keyword evidence="4 11" id="KW-0032">Aminotransferase</keyword>
<feature type="modified residue" description="N6-(pyridoxal phosphate)lysine" evidence="11">
    <location>
        <position position="306"/>
    </location>
</feature>
<evidence type="ECO:0000256" key="10">
    <source>
        <dbReference type="ARBA" id="ARBA00049111"/>
    </source>
</evidence>
<dbReference type="RefSeq" id="WP_082027275.1">
    <property type="nucleotide sequence ID" value="NZ_AP014569.1"/>
</dbReference>
<dbReference type="Gene3D" id="3.40.640.10">
    <property type="entry name" value="Type I PLP-dependent aspartate aminotransferase-like (Major domain)"/>
    <property type="match status" value="1"/>
</dbReference>
<dbReference type="PROSITE" id="PS00600">
    <property type="entry name" value="AA_TRANSFER_CLASS_3"/>
    <property type="match status" value="1"/>
</dbReference>
<dbReference type="AlphaFoldDB" id="A0A060NX68"/>
<keyword evidence="6 11" id="KW-0949">S-adenosyl-L-methionine</keyword>
<dbReference type="Proteomes" id="UP000066014">
    <property type="component" value="Chromosome"/>
</dbReference>
<protein>
    <recommendedName>
        <fullName evidence="11">Adenosylmethionine-8-amino-7-oxononanoate aminotransferase</fullName>
        <ecNumber evidence="11">2.6.1.62</ecNumber>
    </recommendedName>
    <alternativeName>
        <fullName evidence="11">7,8-diamino-pelargonic acid aminotransferase</fullName>
        <shortName evidence="11">DAPA AT</shortName>
        <shortName evidence="11">DAPA aminotransferase</shortName>
    </alternativeName>
    <alternativeName>
        <fullName evidence="11">7,8-diaminononanoate synthase</fullName>
        <shortName evidence="11">DANS</shortName>
    </alternativeName>
    <alternativeName>
        <fullName evidence="11">Diaminopelargonic acid synthase</fullName>
    </alternativeName>
</protein>
<dbReference type="SUPFAM" id="SSF53383">
    <property type="entry name" value="PLP-dependent transferases"/>
    <property type="match status" value="1"/>
</dbReference>
<evidence type="ECO:0000256" key="11">
    <source>
        <dbReference type="HAMAP-Rule" id="MF_00834"/>
    </source>
</evidence>
<dbReference type="OrthoDB" id="3398487at2"/>
<comment type="catalytic activity">
    <reaction evidence="10">
        <text>L-2,4-diaminobutanoate + 2-oxoglutarate = L-aspartate 4-semialdehyde + L-glutamate</text>
        <dbReference type="Rhea" id="RHEA:11160"/>
        <dbReference type="ChEBI" id="CHEBI:16810"/>
        <dbReference type="ChEBI" id="CHEBI:29985"/>
        <dbReference type="ChEBI" id="CHEBI:58761"/>
        <dbReference type="ChEBI" id="CHEBI:537519"/>
        <dbReference type="EC" id="2.6.1.76"/>
    </reaction>
</comment>
<name>A0A060NX68_9BURK</name>
<dbReference type="Pfam" id="PF00202">
    <property type="entry name" value="Aminotran_3"/>
    <property type="match status" value="1"/>
</dbReference>
<feature type="binding site" evidence="11">
    <location>
        <begin position="137"/>
        <end position="138"/>
    </location>
    <ligand>
        <name>pyridoxal 5'-phosphate</name>
        <dbReference type="ChEBI" id="CHEBI:597326"/>
    </ligand>
</feature>
<keyword evidence="11" id="KW-0963">Cytoplasm</keyword>
<dbReference type="InterPro" id="IPR049704">
    <property type="entry name" value="Aminotrans_3_PPA_site"/>
</dbReference>
<dbReference type="GO" id="GO:0030170">
    <property type="term" value="F:pyridoxal phosphate binding"/>
    <property type="evidence" value="ECO:0007669"/>
    <property type="project" value="UniProtKB-UniRule"/>
</dbReference>
<dbReference type="HAMAP" id="MF_00834">
    <property type="entry name" value="BioA"/>
    <property type="match status" value="1"/>
</dbReference>
<keyword evidence="7 11" id="KW-0093">Biotin biosynthesis</keyword>
<reference evidence="12 13" key="1">
    <citation type="journal article" date="2014" name="Nat. Commun.">
        <title>Physiological and genomic features of highly alkaliphilic hydrogen-utilizing Betaproteobacteria from a continental serpentinizing site.</title>
        <authorList>
            <person name="Suzuki S."/>
            <person name="Kuenen J.G."/>
            <person name="Schipper K."/>
            <person name="van der Velde S."/>
            <person name="Ishii S."/>
            <person name="Wu A."/>
            <person name="Sorokin D.Y."/>
            <person name="Tenney A."/>
            <person name="Meng X.Y."/>
            <person name="Morrill P.L."/>
            <person name="Kamagata Y."/>
            <person name="Muyzer G."/>
            <person name="Nealson K.H."/>
        </authorList>
    </citation>
    <scope>NUCLEOTIDE SEQUENCE [LARGE SCALE GENOMIC DNA]</scope>
    <source>
        <strain evidence="12 13">B1</strain>
    </source>
</reference>
<comment type="cofactor">
    <cofactor evidence="1 11">
        <name>pyridoxal 5'-phosphate</name>
        <dbReference type="ChEBI" id="CHEBI:597326"/>
    </cofactor>
</comment>
<comment type="subcellular location">
    <subcellularLocation>
        <location evidence="11">Cytoplasm</location>
    </subcellularLocation>
</comment>
<keyword evidence="13" id="KW-1185">Reference proteome</keyword>
<dbReference type="InterPro" id="IPR015422">
    <property type="entry name" value="PyrdxlP-dep_Trfase_small"/>
</dbReference>
<evidence type="ECO:0000256" key="9">
    <source>
        <dbReference type="ARBA" id="ARBA00048449"/>
    </source>
</evidence>
<dbReference type="GO" id="GO:0004015">
    <property type="term" value="F:adenosylmethionine-8-amino-7-oxononanoate transaminase activity"/>
    <property type="evidence" value="ECO:0007669"/>
    <property type="project" value="UniProtKB-UniRule"/>
</dbReference>
<feature type="binding site" evidence="11">
    <location>
        <position position="340"/>
    </location>
    <ligand>
        <name>substrate</name>
    </ligand>
</feature>
<dbReference type="STRING" id="1458426.SMCB_1271"/>
<feature type="binding site" evidence="11">
    <location>
        <position position="77"/>
    </location>
    <ligand>
        <name>substrate</name>
    </ligand>
</feature>
<sequence>MQTPCDAGADGAAARTLEPAADSPNASWQQRSLASVWHPCTQMQRAAAVPPLAVARASGPWLHDHEGRRYFDTSSSWWVNLFGHADPGIGAAIKAQLDQMPHVMLAGCTHAPAVELAERLSARTGGELGHLFFASDGASAVEIALKMSMHHWSNRGQPDKREFVCLQGGYHGETLGALAVTDVPVFRHAYAPLLYGGAHLVPSPDARLALPGADAAAVAERAAAALEALLAQRHAHIAALIVEPLVQGAAGMAMHHPHYLRRARALCERYQVHLIADEIAVGFGRTGSFFACEQAGIWPDLLCLSKGITGGFLPLSVVLCRDAIYRAFLSDEVARGFLHSHSYSGNALACRAALAVLDRFEQRDVLGDNARVAAVLDAALSTLAHDPRLEHLRRCGMIWAFDVRAEHAPVRFAERLHLVGRQHELLLRPIGRTVYLMPPYVLDEALARWLGARLIDTLNETLNPALAAGLGATLPPDADRTPEPSVA</sequence>
<dbReference type="PANTHER" id="PTHR42684:SF17">
    <property type="entry name" value="ADENOSYLMETHIONINE-8-AMINO-7-OXONONANOATE AMINOTRANSFERASE"/>
    <property type="match status" value="1"/>
</dbReference>
<evidence type="ECO:0000313" key="12">
    <source>
        <dbReference type="EMBL" id="BAO83499.1"/>
    </source>
</evidence>
<comment type="similarity">
    <text evidence="11">Belongs to the class-III pyridoxal-phosphate-dependent aminotransferase family. BioA subfamily.</text>
</comment>
<comment type="pathway">
    <text evidence="2">Amine and polyamine biosynthesis; ectoine biosynthesis; L-ectoine from L-aspartate 4-semialdehyde: step 1/3.</text>
</comment>
<dbReference type="InterPro" id="IPR005815">
    <property type="entry name" value="BioA"/>
</dbReference>
<evidence type="ECO:0000256" key="5">
    <source>
        <dbReference type="ARBA" id="ARBA00022679"/>
    </source>
</evidence>
<dbReference type="NCBIfam" id="NF004624">
    <property type="entry name" value="PRK05964.1"/>
    <property type="match status" value="1"/>
</dbReference>
<feature type="binding site" evidence="11">
    <location>
        <position position="306"/>
    </location>
    <ligand>
        <name>substrate</name>
    </ligand>
</feature>
<organism evidence="12 13">
    <name type="scientific">Serpentinimonas maccroryi</name>
    <dbReference type="NCBI Taxonomy" id="1458426"/>
    <lineage>
        <taxon>Bacteria</taxon>
        <taxon>Pseudomonadati</taxon>
        <taxon>Pseudomonadota</taxon>
        <taxon>Betaproteobacteria</taxon>
        <taxon>Burkholderiales</taxon>
        <taxon>Comamonadaceae</taxon>
        <taxon>Serpentinimonas</taxon>
    </lineage>
</organism>
<comment type="catalytic activity">
    <reaction evidence="9 11">
        <text>(8S)-8-amino-7-oxononanoate + S-adenosyl-L-methionine = S-adenosyl-4-methylsulfanyl-2-oxobutanoate + (7R,8S)-7,8-diammoniononanoate</text>
        <dbReference type="Rhea" id="RHEA:16861"/>
        <dbReference type="ChEBI" id="CHEBI:16490"/>
        <dbReference type="ChEBI" id="CHEBI:59789"/>
        <dbReference type="ChEBI" id="CHEBI:149468"/>
        <dbReference type="ChEBI" id="CHEBI:149469"/>
        <dbReference type="EC" id="2.6.1.62"/>
    </reaction>
</comment>
<feature type="site" description="Participates in the substrate recognition with KAPA and in a stacking interaction with the adenine ring of SAM" evidence="11">
    <location>
        <position position="40"/>
    </location>
</feature>
<evidence type="ECO:0000256" key="7">
    <source>
        <dbReference type="ARBA" id="ARBA00022756"/>
    </source>
</evidence>
<feature type="binding site" evidence="11">
    <location>
        <begin position="341"/>
        <end position="342"/>
    </location>
    <ligand>
        <name>pyridoxal 5'-phosphate</name>
        <dbReference type="ChEBI" id="CHEBI:597326"/>
    </ligand>
</feature>
<comment type="function">
    <text evidence="11">Catalyzes the transfer of the alpha-amino group from S-adenosyl-L-methionine (SAM) to 7-keto-8-aminopelargonic acid (KAPA) to form 7,8-diaminopelargonic acid (DAPA). It is the only aminotransferase known to utilize SAM as an amino donor.</text>
</comment>
<dbReference type="InterPro" id="IPR015421">
    <property type="entry name" value="PyrdxlP-dep_Trfase_major"/>
</dbReference>
<keyword evidence="8 11" id="KW-0663">Pyridoxal phosphate</keyword>
<dbReference type="EMBL" id="AP014569">
    <property type="protein sequence ID" value="BAO83499.1"/>
    <property type="molecule type" value="Genomic_DNA"/>
</dbReference>
<dbReference type="EC" id="2.6.1.62" evidence="11"/>
<dbReference type="InterPro" id="IPR005814">
    <property type="entry name" value="Aminotrans_3"/>
</dbReference>
<dbReference type="FunFam" id="3.40.640.10:FF:000004">
    <property type="entry name" value="Acetylornithine aminotransferase"/>
    <property type="match status" value="1"/>
</dbReference>
<gene>
    <name evidence="11 12" type="primary">bioA</name>
    <name evidence="12" type="ORF">SMCB_1271</name>
</gene>
<dbReference type="GO" id="GO:0009102">
    <property type="term" value="P:biotin biosynthetic process"/>
    <property type="evidence" value="ECO:0007669"/>
    <property type="project" value="UniProtKB-UniRule"/>
</dbReference>
<comment type="pathway">
    <text evidence="3 11">Cofactor biosynthesis; biotin biosynthesis; 7,8-diaminononanoate from 8-amino-7-oxononanoate (SAM route): step 1/1.</text>
</comment>
<evidence type="ECO:0000256" key="4">
    <source>
        <dbReference type="ARBA" id="ARBA00022576"/>
    </source>
</evidence>
<dbReference type="InterPro" id="IPR015424">
    <property type="entry name" value="PyrdxlP-dep_Trfase"/>
</dbReference>
<evidence type="ECO:0000256" key="6">
    <source>
        <dbReference type="ARBA" id="ARBA00022691"/>
    </source>
</evidence>
<dbReference type="HOGENOM" id="CLU_016922_4_3_4"/>
<dbReference type="GO" id="GO:0005737">
    <property type="term" value="C:cytoplasm"/>
    <property type="evidence" value="ECO:0007669"/>
    <property type="project" value="UniProtKB-SubCell"/>
</dbReference>
<dbReference type="KEGG" id="cbab:SMCB_1271"/>
<dbReference type="UniPathway" id="UPA00078">
    <property type="reaction ID" value="UER00160"/>
</dbReference>